<name>A0A0L0N2F9_TOLOC</name>
<dbReference type="STRING" id="1163406.A0A0L0N2F9"/>
<comment type="caution">
    <text evidence="2">The sequence shown here is derived from an EMBL/GenBank/DDBJ whole genome shotgun (WGS) entry which is preliminary data.</text>
</comment>
<reference evidence="2 3" key="1">
    <citation type="journal article" date="2015" name="BMC Genomics">
        <title>The genome of the truffle-parasite Tolypocladium ophioglossoides and the evolution of antifungal peptaibiotics.</title>
        <authorList>
            <person name="Quandt C.A."/>
            <person name="Bushley K.E."/>
            <person name="Spatafora J.W."/>
        </authorList>
    </citation>
    <scope>NUCLEOTIDE SEQUENCE [LARGE SCALE GENOMIC DNA]</scope>
    <source>
        <strain evidence="2 3">CBS 100239</strain>
    </source>
</reference>
<keyword evidence="3" id="KW-1185">Reference proteome</keyword>
<keyword evidence="1" id="KW-0472">Membrane</keyword>
<protein>
    <submittedName>
        <fullName evidence="2">Uncharacterized protein</fullName>
    </submittedName>
</protein>
<proteinExistence type="predicted"/>
<dbReference type="Proteomes" id="UP000036947">
    <property type="component" value="Unassembled WGS sequence"/>
</dbReference>
<feature type="transmembrane region" description="Helical" evidence="1">
    <location>
        <begin position="51"/>
        <end position="71"/>
    </location>
</feature>
<dbReference type="AlphaFoldDB" id="A0A0L0N2F9"/>
<dbReference type="InterPro" id="IPR037272">
    <property type="entry name" value="SNS_sf"/>
</dbReference>
<keyword evidence="1" id="KW-0812">Transmembrane</keyword>
<keyword evidence="1" id="KW-1133">Transmembrane helix</keyword>
<accession>A0A0L0N2F9</accession>
<dbReference type="SUPFAM" id="SSF161070">
    <property type="entry name" value="SNF-like"/>
    <property type="match status" value="1"/>
</dbReference>
<dbReference type="OrthoDB" id="6581954at2759"/>
<gene>
    <name evidence="2" type="ORF">TOPH_07074</name>
</gene>
<evidence type="ECO:0000313" key="2">
    <source>
        <dbReference type="EMBL" id="KND88313.1"/>
    </source>
</evidence>
<feature type="transmembrane region" description="Helical" evidence="1">
    <location>
        <begin position="12"/>
        <end position="30"/>
    </location>
</feature>
<dbReference type="EMBL" id="LFRF01000027">
    <property type="protein sequence ID" value="KND88313.1"/>
    <property type="molecule type" value="Genomic_DNA"/>
</dbReference>
<evidence type="ECO:0000313" key="3">
    <source>
        <dbReference type="Proteomes" id="UP000036947"/>
    </source>
</evidence>
<sequence>MEHDGRDKWPSRTAVVLAAMSAFPILKISIGQASRGGAVVAFNGINRYTKGVGLAVIMNGYVVATYFVPILS</sequence>
<evidence type="ECO:0000256" key="1">
    <source>
        <dbReference type="SAM" id="Phobius"/>
    </source>
</evidence>
<organism evidence="2 3">
    <name type="scientific">Tolypocladium ophioglossoides (strain CBS 100239)</name>
    <name type="common">Snaketongue truffleclub</name>
    <name type="synonym">Elaphocordyceps ophioglossoides</name>
    <dbReference type="NCBI Taxonomy" id="1163406"/>
    <lineage>
        <taxon>Eukaryota</taxon>
        <taxon>Fungi</taxon>
        <taxon>Dikarya</taxon>
        <taxon>Ascomycota</taxon>
        <taxon>Pezizomycotina</taxon>
        <taxon>Sordariomycetes</taxon>
        <taxon>Hypocreomycetidae</taxon>
        <taxon>Hypocreales</taxon>
        <taxon>Ophiocordycipitaceae</taxon>
        <taxon>Tolypocladium</taxon>
    </lineage>
</organism>